<keyword evidence="9" id="KW-0732">Signal</keyword>
<keyword evidence="6 8" id="KW-0326">Glycosidase</keyword>
<feature type="active site" evidence="8">
    <location>
        <position position="481"/>
    </location>
</feature>
<keyword evidence="4 9" id="KW-0136">Cellulose degradation</keyword>
<evidence type="ECO:0000256" key="4">
    <source>
        <dbReference type="ARBA" id="ARBA00023001"/>
    </source>
</evidence>
<evidence type="ECO:0000256" key="7">
    <source>
        <dbReference type="ARBA" id="ARBA00023326"/>
    </source>
</evidence>
<evidence type="ECO:0000313" key="14">
    <source>
        <dbReference type="Proteomes" id="UP000294933"/>
    </source>
</evidence>
<dbReference type="SUPFAM" id="SSF48208">
    <property type="entry name" value="Six-hairpin glycosidases"/>
    <property type="match status" value="1"/>
</dbReference>
<evidence type="ECO:0000256" key="8">
    <source>
        <dbReference type="PROSITE-ProRule" id="PRU10060"/>
    </source>
</evidence>
<keyword evidence="11" id="KW-0472">Membrane</keyword>
<reference evidence="13 14" key="1">
    <citation type="submission" date="2018-06" db="EMBL/GenBank/DDBJ databases">
        <title>A transcriptomic atlas of mushroom development highlights an independent origin of complex multicellularity.</title>
        <authorList>
            <consortium name="DOE Joint Genome Institute"/>
            <person name="Krizsan K."/>
            <person name="Almasi E."/>
            <person name="Merenyi Z."/>
            <person name="Sahu N."/>
            <person name="Viragh M."/>
            <person name="Koszo T."/>
            <person name="Mondo S."/>
            <person name="Kiss B."/>
            <person name="Balint B."/>
            <person name="Kues U."/>
            <person name="Barry K."/>
            <person name="Hegedus J.C."/>
            <person name="Henrissat B."/>
            <person name="Johnson J."/>
            <person name="Lipzen A."/>
            <person name="Ohm R."/>
            <person name="Nagy I."/>
            <person name="Pangilinan J."/>
            <person name="Yan J."/>
            <person name="Xiong Y."/>
            <person name="Grigoriev I.V."/>
            <person name="Hibbett D.S."/>
            <person name="Nagy L.G."/>
        </authorList>
    </citation>
    <scope>NUCLEOTIDE SEQUENCE [LARGE SCALE GENOMIC DNA]</scope>
    <source>
        <strain evidence="13 14">SZMC22713</strain>
    </source>
</reference>
<dbReference type="InterPro" id="IPR001701">
    <property type="entry name" value="Glyco_hydro_9"/>
</dbReference>
<evidence type="ECO:0000256" key="11">
    <source>
        <dbReference type="SAM" id="Phobius"/>
    </source>
</evidence>
<keyword evidence="14" id="KW-1185">Reference proteome</keyword>
<keyword evidence="11" id="KW-1133">Transmembrane helix</keyword>
<evidence type="ECO:0000259" key="12">
    <source>
        <dbReference type="Pfam" id="PF00759"/>
    </source>
</evidence>
<evidence type="ECO:0000256" key="9">
    <source>
        <dbReference type="RuleBase" id="RU361166"/>
    </source>
</evidence>
<keyword evidence="7 8" id="KW-0624">Polysaccharide degradation</keyword>
<evidence type="ECO:0000256" key="5">
    <source>
        <dbReference type="ARBA" id="ARBA00023277"/>
    </source>
</evidence>
<feature type="domain" description="Glycoside hydrolase family 9" evidence="12">
    <location>
        <begin position="53"/>
        <end position="501"/>
    </location>
</feature>
<protein>
    <recommendedName>
        <fullName evidence="9">Endoglucanase</fullName>
        <ecNumber evidence="9">3.2.1.4</ecNumber>
    </recommendedName>
</protein>
<proteinExistence type="inferred from homology"/>
<dbReference type="AlphaFoldDB" id="A0A4R5XET3"/>
<dbReference type="EC" id="3.2.1.4" evidence="9"/>
<feature type="chain" id="PRO_5020992121" description="Endoglucanase" evidence="9">
    <location>
        <begin position="21"/>
        <end position="582"/>
    </location>
</feature>
<evidence type="ECO:0000313" key="13">
    <source>
        <dbReference type="EMBL" id="TDL29611.1"/>
    </source>
</evidence>
<dbReference type="EMBL" id="ML170156">
    <property type="protein sequence ID" value="TDL29611.1"/>
    <property type="molecule type" value="Genomic_DNA"/>
</dbReference>
<keyword evidence="3 8" id="KW-0378">Hydrolase</keyword>
<dbReference type="InterPro" id="IPR012341">
    <property type="entry name" value="6hp_glycosidase-like_sf"/>
</dbReference>
<accession>A0A4R5XET3</accession>
<keyword evidence="5 8" id="KW-0119">Carbohydrate metabolism</keyword>
<dbReference type="InterPro" id="IPR033126">
    <property type="entry name" value="Glyco_hydro_9_Asp/Glu_AS"/>
</dbReference>
<keyword evidence="11" id="KW-0812">Transmembrane</keyword>
<dbReference type="GO" id="GO:0008810">
    <property type="term" value="F:cellulase activity"/>
    <property type="evidence" value="ECO:0007669"/>
    <property type="project" value="UniProtKB-EC"/>
</dbReference>
<dbReference type="PROSITE" id="PS00698">
    <property type="entry name" value="GH9_3"/>
    <property type="match status" value="1"/>
</dbReference>
<evidence type="ECO:0000256" key="1">
    <source>
        <dbReference type="ARBA" id="ARBA00000966"/>
    </source>
</evidence>
<comment type="catalytic activity">
    <reaction evidence="1 9">
        <text>Endohydrolysis of (1-&gt;4)-beta-D-glucosidic linkages in cellulose, lichenin and cereal beta-D-glucans.</text>
        <dbReference type="EC" id="3.2.1.4"/>
    </reaction>
</comment>
<dbReference type="Proteomes" id="UP000294933">
    <property type="component" value="Unassembled WGS sequence"/>
</dbReference>
<dbReference type="Pfam" id="PF00759">
    <property type="entry name" value="Glyco_hydro_9"/>
    <property type="match status" value="1"/>
</dbReference>
<feature type="region of interest" description="Disordered" evidence="10">
    <location>
        <begin position="433"/>
        <end position="452"/>
    </location>
</feature>
<organism evidence="13 14">
    <name type="scientific">Rickenella mellea</name>
    <dbReference type="NCBI Taxonomy" id="50990"/>
    <lineage>
        <taxon>Eukaryota</taxon>
        <taxon>Fungi</taxon>
        <taxon>Dikarya</taxon>
        <taxon>Basidiomycota</taxon>
        <taxon>Agaricomycotina</taxon>
        <taxon>Agaricomycetes</taxon>
        <taxon>Hymenochaetales</taxon>
        <taxon>Rickenellaceae</taxon>
        <taxon>Rickenella</taxon>
    </lineage>
</organism>
<dbReference type="OrthoDB" id="10257085at2759"/>
<dbReference type="GO" id="GO:0030245">
    <property type="term" value="P:cellulose catabolic process"/>
    <property type="evidence" value="ECO:0007669"/>
    <property type="project" value="UniProtKB-KW"/>
</dbReference>
<feature type="active site" evidence="8">
    <location>
        <position position="490"/>
    </location>
</feature>
<evidence type="ECO:0000256" key="6">
    <source>
        <dbReference type="ARBA" id="ARBA00023295"/>
    </source>
</evidence>
<name>A0A4R5XET3_9AGAM</name>
<comment type="similarity">
    <text evidence="2 8 9">Belongs to the glycosyl hydrolase 9 (cellulase E) family.</text>
</comment>
<feature type="signal peptide" evidence="9">
    <location>
        <begin position="1"/>
        <end position="20"/>
    </location>
</feature>
<dbReference type="VEuPathDB" id="FungiDB:BD410DRAFT_780071"/>
<evidence type="ECO:0000256" key="3">
    <source>
        <dbReference type="ARBA" id="ARBA00022801"/>
    </source>
</evidence>
<dbReference type="Gene3D" id="1.50.10.10">
    <property type="match status" value="1"/>
</dbReference>
<evidence type="ECO:0000256" key="2">
    <source>
        <dbReference type="ARBA" id="ARBA00007072"/>
    </source>
</evidence>
<dbReference type="InterPro" id="IPR008928">
    <property type="entry name" value="6-hairpin_glycosidase_sf"/>
</dbReference>
<dbReference type="PANTHER" id="PTHR22298">
    <property type="entry name" value="ENDO-1,4-BETA-GLUCANASE"/>
    <property type="match status" value="1"/>
</dbReference>
<evidence type="ECO:0000256" key="10">
    <source>
        <dbReference type="SAM" id="MobiDB-lite"/>
    </source>
</evidence>
<feature type="transmembrane region" description="Helical" evidence="11">
    <location>
        <begin position="552"/>
        <end position="577"/>
    </location>
</feature>
<dbReference type="STRING" id="50990.A0A4R5XET3"/>
<gene>
    <name evidence="13" type="ORF">BD410DRAFT_780071</name>
</gene>
<sequence>MQHFLLISILLLFDLATVHCQIPLPSTPYLPPNASSGAQPSPSQSTLPNPQWSNLLGNLIYFYDAQRSGKLPSTNRVPWRNDSALDDGSDVKLDLSGGYYDAGDYIKATYPLSFTLMSICWGAIEFGQGYDMSNQTAYLDSMLRWGLDWLIKAHPSNSTLYVLVGDANTDDAYWGGDLGIPKPRTSYQINDTSPGTDAAAGASAAFAACSALYNNQPLKVSSSTPASLQNTTYGAELLQHAQQLYSFAVNASGGQRLYQVSVPAVAAAYGSSTYTDELALAALFLSLAQNSSSLFQQAESFYSTYSLGNQNGILNWDSKTPALALLFTQIASTRPDIGRNLSSWQAEAERYFDNVINIRIPGFLTKGGLLFYNGYSDTSSLNPALTAAMMLFMYAPSASTWEKQQAYIAFANNQLNYALGNNPMSVPYIVGSNPNSPQNPHSAIASGGNDISQVDTSPPQEAYVLYGAVVGGPDVHDQFFDIRSDWPETEPALDINTPMLTLAAWKVMNDTSDPFFTSLKAGEYDARRPKGTPCDGAFPCNSNSIFQKGGKIAMIVVLAVVGSVILGLFGYWMVLAFTNKKA</sequence>